<dbReference type="EC" id="3.1.1.11" evidence="3"/>
<dbReference type="GO" id="GO:0045490">
    <property type="term" value="P:pectin catabolic process"/>
    <property type="evidence" value="ECO:0007669"/>
    <property type="project" value="UniProtKB-UniPathway"/>
</dbReference>
<proteinExistence type="predicted"/>
<dbReference type="GO" id="GO:0030599">
    <property type="term" value="F:pectinesterase activity"/>
    <property type="evidence" value="ECO:0007669"/>
    <property type="project" value="UniProtKB-EC"/>
</dbReference>
<dbReference type="InterPro" id="IPR000070">
    <property type="entry name" value="Pectinesterase_cat"/>
</dbReference>
<comment type="subcellular location">
    <subcellularLocation>
        <location evidence="1">Secreted</location>
        <location evidence="1">Cell wall</location>
    </subcellularLocation>
</comment>
<name>A0A443PTY2_9MAGN</name>
<accession>A0A443PTY2</accession>
<dbReference type="InterPro" id="IPR012334">
    <property type="entry name" value="Pectin_lyas_fold"/>
</dbReference>
<keyword evidence="9" id="KW-1185">Reference proteome</keyword>
<reference evidence="8 9" key="1">
    <citation type="journal article" date="2019" name="Nat. Plants">
        <title>Stout camphor tree genome fills gaps in understanding of flowering plant genome evolution.</title>
        <authorList>
            <person name="Chaw S.M."/>
            <person name="Liu Y.C."/>
            <person name="Wu Y.W."/>
            <person name="Wang H.Y."/>
            <person name="Lin C.I."/>
            <person name="Wu C.S."/>
            <person name="Ke H.M."/>
            <person name="Chang L.Y."/>
            <person name="Hsu C.Y."/>
            <person name="Yang H.T."/>
            <person name="Sudianto E."/>
            <person name="Hsu M.H."/>
            <person name="Wu K.P."/>
            <person name="Wang L.N."/>
            <person name="Leebens-Mack J.H."/>
            <person name="Tsai I.J."/>
        </authorList>
    </citation>
    <scope>NUCLEOTIDE SEQUENCE [LARGE SCALE GENOMIC DNA]</scope>
    <source>
        <strain evidence="9">cv. Chaw 1501</strain>
        <tissue evidence="8">Young leaves</tissue>
    </source>
</reference>
<organism evidence="8 9">
    <name type="scientific">Cinnamomum micranthum f. kanehirae</name>
    <dbReference type="NCBI Taxonomy" id="337451"/>
    <lineage>
        <taxon>Eukaryota</taxon>
        <taxon>Viridiplantae</taxon>
        <taxon>Streptophyta</taxon>
        <taxon>Embryophyta</taxon>
        <taxon>Tracheophyta</taxon>
        <taxon>Spermatophyta</taxon>
        <taxon>Magnoliopsida</taxon>
        <taxon>Magnoliidae</taxon>
        <taxon>Laurales</taxon>
        <taxon>Lauraceae</taxon>
        <taxon>Cinnamomum</taxon>
    </lineage>
</organism>
<dbReference type="OrthoDB" id="2019149at2759"/>
<evidence type="ECO:0000256" key="5">
    <source>
        <dbReference type="ARBA" id="ARBA00022801"/>
    </source>
</evidence>
<dbReference type="Proteomes" id="UP000283530">
    <property type="component" value="Unassembled WGS sequence"/>
</dbReference>
<dbReference type="SUPFAM" id="SSF51126">
    <property type="entry name" value="Pectin lyase-like"/>
    <property type="match status" value="1"/>
</dbReference>
<dbReference type="GO" id="GO:0042545">
    <property type="term" value="P:cell wall modification"/>
    <property type="evidence" value="ECO:0007669"/>
    <property type="project" value="InterPro"/>
</dbReference>
<evidence type="ECO:0000256" key="3">
    <source>
        <dbReference type="ARBA" id="ARBA00013229"/>
    </source>
</evidence>
<dbReference type="Pfam" id="PF01095">
    <property type="entry name" value="Pectinesterase"/>
    <property type="match status" value="1"/>
</dbReference>
<evidence type="ECO:0000256" key="6">
    <source>
        <dbReference type="ARBA" id="ARBA00023085"/>
    </source>
</evidence>
<evidence type="ECO:0000256" key="1">
    <source>
        <dbReference type="ARBA" id="ARBA00004191"/>
    </source>
</evidence>
<keyword evidence="6" id="KW-0063">Aspartyl esterase</keyword>
<evidence type="ECO:0000313" key="8">
    <source>
        <dbReference type="EMBL" id="RWR94216.1"/>
    </source>
</evidence>
<dbReference type="AlphaFoldDB" id="A0A443PTY2"/>
<evidence type="ECO:0000256" key="2">
    <source>
        <dbReference type="ARBA" id="ARBA00005184"/>
    </source>
</evidence>
<dbReference type="Gene3D" id="2.160.20.10">
    <property type="entry name" value="Single-stranded right-handed beta-helix, Pectin lyase-like"/>
    <property type="match status" value="1"/>
</dbReference>
<evidence type="ECO:0000313" key="9">
    <source>
        <dbReference type="Proteomes" id="UP000283530"/>
    </source>
</evidence>
<comment type="pathway">
    <text evidence="2">Glycan metabolism; pectin degradation; 2-dehydro-3-deoxy-D-gluconate from pectin: step 1/5.</text>
</comment>
<sequence length="330" mass="36357">MALKSYRLFFLPIVIAIANSIVIRELVVVDQHGLGNFTTIREALAAAPNETYIKDGGIYEEYVSVAYNKKNIMMTGDGKNITIITGNRSVGDGLKTSDTWSFDVNGEHFIAINMTFRNIAGATKAQALAVQNNANLSAFYNCSFEGFQDTLCASTGLQFYRNCDIFGTIDFTFGYATAVFQNCNVYVRLPLQGQSCVIAAHGRGAANNSTGYSFQHCKISASPDLAIGGGSTKTYLGRPWGLYLRTVYIHAIHHGCIGWLAWDEKTNTSTLYYREYNNTGPGSKLDQRVKWPDNHAHMSEDDAINFVVSNFISGDSWLPAAGIPFQRNLL</sequence>
<feature type="domain" description="Pectinesterase catalytic" evidence="7">
    <location>
        <begin position="27"/>
        <end position="315"/>
    </location>
</feature>
<dbReference type="InterPro" id="IPR011050">
    <property type="entry name" value="Pectin_lyase_fold/virulence"/>
</dbReference>
<keyword evidence="5" id="KW-0378">Hydrolase</keyword>
<keyword evidence="4" id="KW-0134">Cell wall</keyword>
<keyword evidence="4" id="KW-0964">Secreted</keyword>
<comment type="caution">
    <text evidence="8">The sequence shown here is derived from an EMBL/GenBank/DDBJ whole genome shotgun (WGS) entry which is preliminary data.</text>
</comment>
<evidence type="ECO:0000259" key="7">
    <source>
        <dbReference type="Pfam" id="PF01095"/>
    </source>
</evidence>
<evidence type="ECO:0000256" key="4">
    <source>
        <dbReference type="ARBA" id="ARBA00022512"/>
    </source>
</evidence>
<dbReference type="UniPathway" id="UPA00545">
    <property type="reaction ID" value="UER00823"/>
</dbReference>
<dbReference type="FunFam" id="2.160.20.10:FF:000029">
    <property type="entry name" value="Pectinesterase 4"/>
    <property type="match status" value="1"/>
</dbReference>
<dbReference type="PANTHER" id="PTHR31707">
    <property type="entry name" value="PECTINESTERASE"/>
    <property type="match status" value="1"/>
</dbReference>
<dbReference type="EMBL" id="QPKB01000010">
    <property type="protein sequence ID" value="RWR94216.1"/>
    <property type="molecule type" value="Genomic_DNA"/>
</dbReference>
<protein>
    <recommendedName>
        <fullName evidence="3">pectinesterase</fullName>
        <ecNumber evidence="3">3.1.1.11</ecNumber>
    </recommendedName>
</protein>
<gene>
    <name evidence="8" type="ORF">CKAN_02349800</name>
</gene>